<organism evidence="1 2">
    <name type="scientific">Nostoc punctiforme NIES-2108</name>
    <dbReference type="NCBI Taxonomy" id="1356359"/>
    <lineage>
        <taxon>Bacteria</taxon>
        <taxon>Bacillati</taxon>
        <taxon>Cyanobacteriota</taxon>
        <taxon>Cyanophyceae</taxon>
        <taxon>Nostocales</taxon>
        <taxon>Nostocaceae</taxon>
        <taxon>Nostoc</taxon>
    </lineage>
</organism>
<gene>
    <name evidence="1" type="ORF">A6769_28060</name>
</gene>
<proteinExistence type="predicted"/>
<dbReference type="EMBL" id="LXQE01000166">
    <property type="protein sequence ID" value="RCJ32389.1"/>
    <property type="molecule type" value="Genomic_DNA"/>
</dbReference>
<name>A0A367R8E5_NOSPU</name>
<accession>A0A367R8E5</accession>
<protein>
    <submittedName>
        <fullName evidence="1">Uncharacterized protein</fullName>
    </submittedName>
</protein>
<evidence type="ECO:0000313" key="1">
    <source>
        <dbReference type="EMBL" id="RCJ32389.1"/>
    </source>
</evidence>
<evidence type="ECO:0000313" key="2">
    <source>
        <dbReference type="Proteomes" id="UP000252085"/>
    </source>
</evidence>
<reference evidence="2" key="1">
    <citation type="submission" date="2016-04" db="EMBL/GenBank/DDBJ databases">
        <authorList>
            <person name="Tabuchi Yagui T.R."/>
        </authorList>
    </citation>
    <scope>NUCLEOTIDE SEQUENCE [LARGE SCALE GENOMIC DNA]</scope>
</reference>
<comment type="caution">
    <text evidence="1">The sequence shown here is derived from an EMBL/GenBank/DDBJ whole genome shotgun (WGS) entry which is preliminary data.</text>
</comment>
<sequence length="90" mass="10302">MELGYFQKDVLIEKLAKKFYAIQGYVVPESYRMQSATHPAERACVAMAIFAVEEFESIKDECSDEDDDEYETDCLFPEETLLPGVKLKHG</sequence>
<dbReference type="Proteomes" id="UP000252085">
    <property type="component" value="Unassembled WGS sequence"/>
</dbReference>
<dbReference type="AlphaFoldDB" id="A0A367R8E5"/>